<evidence type="ECO:0000313" key="2">
    <source>
        <dbReference type="Proteomes" id="UP001057402"/>
    </source>
</evidence>
<keyword evidence="2" id="KW-1185">Reference proteome</keyword>
<dbReference type="Proteomes" id="UP001057402">
    <property type="component" value="Chromosome 7"/>
</dbReference>
<gene>
    <name evidence="1" type="ORF">MLD38_027601</name>
</gene>
<organism evidence="1 2">
    <name type="scientific">Melastoma candidum</name>
    <dbReference type="NCBI Taxonomy" id="119954"/>
    <lineage>
        <taxon>Eukaryota</taxon>
        <taxon>Viridiplantae</taxon>
        <taxon>Streptophyta</taxon>
        <taxon>Embryophyta</taxon>
        <taxon>Tracheophyta</taxon>
        <taxon>Spermatophyta</taxon>
        <taxon>Magnoliopsida</taxon>
        <taxon>eudicotyledons</taxon>
        <taxon>Gunneridae</taxon>
        <taxon>Pentapetalae</taxon>
        <taxon>rosids</taxon>
        <taxon>malvids</taxon>
        <taxon>Myrtales</taxon>
        <taxon>Melastomataceae</taxon>
        <taxon>Melastomatoideae</taxon>
        <taxon>Melastomateae</taxon>
        <taxon>Melastoma</taxon>
    </lineage>
</organism>
<reference evidence="2" key="1">
    <citation type="journal article" date="2023" name="Front. Plant Sci.">
        <title>Chromosomal-level genome assembly of Melastoma candidum provides insights into trichome evolution.</title>
        <authorList>
            <person name="Zhong Y."/>
            <person name="Wu W."/>
            <person name="Sun C."/>
            <person name="Zou P."/>
            <person name="Liu Y."/>
            <person name="Dai S."/>
            <person name="Zhou R."/>
        </authorList>
    </citation>
    <scope>NUCLEOTIDE SEQUENCE [LARGE SCALE GENOMIC DNA]</scope>
</reference>
<proteinExistence type="predicted"/>
<dbReference type="EMBL" id="CM042886">
    <property type="protein sequence ID" value="KAI4343055.1"/>
    <property type="molecule type" value="Genomic_DNA"/>
</dbReference>
<name>A0ACB9P811_9MYRT</name>
<sequence>MMIATESAIVKKRLKITFSGRRVEAETRPHLYGLEHFGSTLDDRNASICSGNDYDGETRIPSGDVPMENKNKIKFSVPVRNKRGSPSELDIPCKKMKFDRSVVQQCSIVLKRLMQHQCSWPFLKPVDPVALNIPDYFSIISRPMDLGTIKSKLENNLYTGVEEFAADVRLTFSNAMLYNPPGNFVHTMADKLNKMFEMGWKALETKWNNGSVTIAREVLLDKKIKEISIPGQNEPKTPPLQTALPKNRALILAKIKNITFGELGKVPLREECTVKSLGDDEKGTNGGIVHSSNCEMCGGQSCKCGVVDCSNLPAPADLPSERANNAGEACAGAASLVCSPDNARNTSTSQTGKGDQDSDGTLSGADDESTCPSSQTKTSVTEAISREDWSCPSLVMQLSPKKALRAAMLKSRFADTILKAQQKTLLDHGDKADPIKLQQEKERLEQRQREEKARIEAHIKAAEVAARMKAEAELKERREREREAARLALQKMEKTVDIGENLETLKELEMLSGCSLSLCVPDSDDGSEVLSGVCDSNSGNALERLGLFMKDDYLEDDEETVVSGEEGELVQ</sequence>
<evidence type="ECO:0000313" key="1">
    <source>
        <dbReference type="EMBL" id="KAI4343055.1"/>
    </source>
</evidence>
<protein>
    <submittedName>
        <fullName evidence="1">Uncharacterized protein</fullName>
    </submittedName>
</protein>
<accession>A0ACB9P811</accession>
<comment type="caution">
    <text evidence="1">The sequence shown here is derived from an EMBL/GenBank/DDBJ whole genome shotgun (WGS) entry which is preliminary data.</text>
</comment>